<dbReference type="InterPro" id="IPR007560">
    <property type="entry name" value="Restrct_endonuc_IV_Mrr"/>
</dbReference>
<keyword evidence="1" id="KW-1133">Transmembrane helix</keyword>
<dbReference type="Pfam" id="PF04471">
    <property type="entry name" value="Mrr_cat"/>
    <property type="match status" value="1"/>
</dbReference>
<dbReference type="SUPFAM" id="SSF52980">
    <property type="entry name" value="Restriction endonuclease-like"/>
    <property type="match status" value="1"/>
</dbReference>
<dbReference type="RefSeq" id="WP_251222956.1">
    <property type="nucleotide sequence ID" value="NZ_JAMBOL010000005.1"/>
</dbReference>
<evidence type="ECO:0000313" key="3">
    <source>
        <dbReference type="EMBL" id="MCM3714172.1"/>
    </source>
</evidence>
<dbReference type="AlphaFoldDB" id="A0A9X2IP77"/>
<dbReference type="EMBL" id="JAMBOL010000005">
    <property type="protein sequence ID" value="MCM3714172.1"/>
    <property type="molecule type" value="Genomic_DNA"/>
</dbReference>
<name>A0A9X2IP77_9BACI</name>
<accession>A0A9X2IP77</accession>
<dbReference type="InterPro" id="IPR052906">
    <property type="entry name" value="Type_IV_Methyl-Rstrct_Enzyme"/>
</dbReference>
<keyword evidence="3" id="KW-0378">Hydrolase</keyword>
<feature type="transmembrane region" description="Helical" evidence="1">
    <location>
        <begin position="12"/>
        <end position="32"/>
    </location>
</feature>
<evidence type="ECO:0000256" key="1">
    <source>
        <dbReference type="SAM" id="Phobius"/>
    </source>
</evidence>
<protein>
    <submittedName>
        <fullName evidence="3">Restriction endonuclease</fullName>
        <ecNumber evidence="3">3.1.21.-</ecNumber>
    </submittedName>
</protein>
<evidence type="ECO:0000259" key="2">
    <source>
        <dbReference type="Pfam" id="PF04471"/>
    </source>
</evidence>
<reference evidence="3" key="1">
    <citation type="submission" date="2022-05" db="EMBL/GenBank/DDBJ databases">
        <title>Comparative Genomics of Spacecraft Associated Microbes.</title>
        <authorList>
            <person name="Tran M.T."/>
            <person name="Wright A."/>
            <person name="Seuylemezian A."/>
            <person name="Eisen J."/>
            <person name="Coil D."/>
        </authorList>
    </citation>
    <scope>NUCLEOTIDE SEQUENCE</scope>
    <source>
        <strain evidence="3">214.1.1</strain>
    </source>
</reference>
<gene>
    <name evidence="3" type="ORF">M3202_08745</name>
</gene>
<organism evidence="3 4">
    <name type="scientific">Halalkalibacter oceani</name>
    <dbReference type="NCBI Taxonomy" id="1653776"/>
    <lineage>
        <taxon>Bacteria</taxon>
        <taxon>Bacillati</taxon>
        <taxon>Bacillota</taxon>
        <taxon>Bacilli</taxon>
        <taxon>Bacillales</taxon>
        <taxon>Bacillaceae</taxon>
        <taxon>Halalkalibacter</taxon>
    </lineage>
</organism>
<dbReference type="InterPro" id="IPR011856">
    <property type="entry name" value="tRNA_endonuc-like_dom_sf"/>
</dbReference>
<keyword evidence="1" id="KW-0812">Transmembrane</keyword>
<keyword evidence="4" id="KW-1185">Reference proteome</keyword>
<dbReference type="PANTHER" id="PTHR30015">
    <property type="entry name" value="MRR RESTRICTION SYSTEM PROTEIN"/>
    <property type="match status" value="1"/>
</dbReference>
<dbReference type="PANTHER" id="PTHR30015:SF6">
    <property type="entry name" value="SLL1429 PROTEIN"/>
    <property type="match status" value="1"/>
</dbReference>
<comment type="caution">
    <text evidence="3">The sequence shown here is derived from an EMBL/GenBank/DDBJ whole genome shotgun (WGS) entry which is preliminary data.</text>
</comment>
<dbReference type="GO" id="GO:0003677">
    <property type="term" value="F:DNA binding"/>
    <property type="evidence" value="ECO:0007669"/>
    <property type="project" value="InterPro"/>
</dbReference>
<dbReference type="InterPro" id="IPR011335">
    <property type="entry name" value="Restrct_endonuc-II-like"/>
</dbReference>
<dbReference type="Proteomes" id="UP001139179">
    <property type="component" value="Unassembled WGS sequence"/>
</dbReference>
<feature type="domain" description="Restriction endonuclease type IV Mrr" evidence="2">
    <location>
        <begin position="49"/>
        <end position="159"/>
    </location>
</feature>
<keyword evidence="3" id="KW-0255">Endonuclease</keyword>
<dbReference type="GO" id="GO:0009307">
    <property type="term" value="P:DNA restriction-modification system"/>
    <property type="evidence" value="ECO:0007669"/>
    <property type="project" value="InterPro"/>
</dbReference>
<dbReference type="GO" id="GO:0015666">
    <property type="term" value="F:restriction endodeoxyribonuclease activity"/>
    <property type="evidence" value="ECO:0007669"/>
    <property type="project" value="TreeGrafter"/>
</dbReference>
<evidence type="ECO:0000313" key="4">
    <source>
        <dbReference type="Proteomes" id="UP001139179"/>
    </source>
</evidence>
<keyword evidence="3" id="KW-0540">Nuclease</keyword>
<keyword evidence="1" id="KW-0472">Membrane</keyword>
<proteinExistence type="predicted"/>
<sequence>MKEALSPWFMQSLFFVLALIALLFLGVLFWRLRRKRKFDVAKITLADIDLMTGHEFEEYLYVLLTALDYETFLTKKSRDFGADLLFYDTYEQKTVVQAKRLADPLGLTAVQEVFAAKAYYEADKALIITTAPSLTESCRKLASAAKVTVIEREQLEDLIKNFKRGREELARNQMEAPYEQVTYRGEDSLEELGSSKGLIQAGEFYYRGG</sequence>
<dbReference type="EC" id="3.1.21.-" evidence="3"/>
<dbReference type="Gene3D" id="3.40.1350.10">
    <property type="match status" value="1"/>
</dbReference>